<evidence type="ECO:0000313" key="6">
    <source>
        <dbReference type="EMBL" id="GBG74810.1"/>
    </source>
</evidence>
<feature type="region of interest" description="Disordered" evidence="4">
    <location>
        <begin position="57"/>
        <end position="97"/>
    </location>
</feature>
<dbReference type="Gene3D" id="3.40.395.10">
    <property type="entry name" value="Adenoviral Proteinase, Chain A"/>
    <property type="match status" value="1"/>
</dbReference>
<dbReference type="PROSITE" id="PS50600">
    <property type="entry name" value="ULP_PROTEASE"/>
    <property type="match status" value="1"/>
</dbReference>
<organism evidence="6 7">
    <name type="scientific">Chara braunii</name>
    <name type="common">Braun's stonewort</name>
    <dbReference type="NCBI Taxonomy" id="69332"/>
    <lineage>
        <taxon>Eukaryota</taxon>
        <taxon>Viridiplantae</taxon>
        <taxon>Streptophyta</taxon>
        <taxon>Charophyceae</taxon>
        <taxon>Charales</taxon>
        <taxon>Characeae</taxon>
        <taxon>Chara</taxon>
    </lineage>
</organism>
<keyword evidence="2" id="KW-0645">Protease</keyword>
<dbReference type="AlphaFoldDB" id="A0A388KXK8"/>
<sequence length="285" mass="32828">MSHITRNSTERSALAADMTTRKGKRSRTTRMRTIDEKNDAHDRVAEVTINSNQEKTISRKQEHVERSKMETQKLDKGAMHTEKRPQATTREGEEATERTAANCRIMTMEALLERWEHLSRKDPWYNRMYLATTRGTIRPADLGRTESCRKTIQGKKGENASSSSNGFEVVDETNIYPLMWKGGREEIRLAEADVMCLIVGKWLNDNVMDMYLLSIYEEQLKGKDTAAVHVCTTFWHPEVLANQKVEGVKRGWELHVKSRTTKIRRLCKDLEAAPVVLIPINHKHH</sequence>
<proteinExistence type="inferred from homology"/>
<evidence type="ECO:0000256" key="1">
    <source>
        <dbReference type="ARBA" id="ARBA00005234"/>
    </source>
</evidence>
<dbReference type="OrthoDB" id="1939479at2759"/>
<feature type="domain" description="Ubiquitin-like protease family profile" evidence="5">
    <location>
        <begin position="187"/>
        <end position="285"/>
    </location>
</feature>
<evidence type="ECO:0000256" key="2">
    <source>
        <dbReference type="ARBA" id="ARBA00022670"/>
    </source>
</evidence>
<dbReference type="InterPro" id="IPR038765">
    <property type="entry name" value="Papain-like_cys_pep_sf"/>
</dbReference>
<dbReference type="GO" id="GO:0006508">
    <property type="term" value="P:proteolysis"/>
    <property type="evidence" value="ECO:0007669"/>
    <property type="project" value="UniProtKB-KW"/>
</dbReference>
<feature type="region of interest" description="Disordered" evidence="4">
    <location>
        <begin position="1"/>
        <end position="29"/>
    </location>
</feature>
<accession>A0A388KXK8</accession>
<evidence type="ECO:0000256" key="3">
    <source>
        <dbReference type="ARBA" id="ARBA00022801"/>
    </source>
</evidence>
<keyword evidence="7" id="KW-1185">Reference proteome</keyword>
<evidence type="ECO:0000259" key="5">
    <source>
        <dbReference type="PROSITE" id="PS50600"/>
    </source>
</evidence>
<gene>
    <name evidence="6" type="ORF">CBR_g19321</name>
</gene>
<evidence type="ECO:0000313" key="7">
    <source>
        <dbReference type="Proteomes" id="UP000265515"/>
    </source>
</evidence>
<protein>
    <recommendedName>
        <fullName evidence="5">Ubiquitin-like protease family profile domain-containing protein</fullName>
    </recommendedName>
</protein>
<reference evidence="6 7" key="1">
    <citation type="journal article" date="2018" name="Cell">
        <title>The Chara Genome: Secondary Complexity and Implications for Plant Terrestrialization.</title>
        <authorList>
            <person name="Nishiyama T."/>
            <person name="Sakayama H."/>
            <person name="Vries J.D."/>
            <person name="Buschmann H."/>
            <person name="Saint-Marcoux D."/>
            <person name="Ullrich K.K."/>
            <person name="Haas F.B."/>
            <person name="Vanderstraeten L."/>
            <person name="Becker D."/>
            <person name="Lang D."/>
            <person name="Vosolsobe S."/>
            <person name="Rombauts S."/>
            <person name="Wilhelmsson P.K.I."/>
            <person name="Janitza P."/>
            <person name="Kern R."/>
            <person name="Heyl A."/>
            <person name="Rumpler F."/>
            <person name="Villalobos L.I.A.C."/>
            <person name="Clay J.M."/>
            <person name="Skokan R."/>
            <person name="Toyoda A."/>
            <person name="Suzuki Y."/>
            <person name="Kagoshima H."/>
            <person name="Schijlen E."/>
            <person name="Tajeshwar N."/>
            <person name="Catarino B."/>
            <person name="Hetherington A.J."/>
            <person name="Saltykova A."/>
            <person name="Bonnot C."/>
            <person name="Breuninger H."/>
            <person name="Symeonidi A."/>
            <person name="Radhakrishnan G.V."/>
            <person name="Van Nieuwerburgh F."/>
            <person name="Deforce D."/>
            <person name="Chang C."/>
            <person name="Karol K.G."/>
            <person name="Hedrich R."/>
            <person name="Ulvskov P."/>
            <person name="Glockner G."/>
            <person name="Delwiche C.F."/>
            <person name="Petrasek J."/>
            <person name="Van de Peer Y."/>
            <person name="Friml J."/>
            <person name="Beilby M."/>
            <person name="Dolan L."/>
            <person name="Kohara Y."/>
            <person name="Sugano S."/>
            <person name="Fujiyama A."/>
            <person name="Delaux P.-M."/>
            <person name="Quint M."/>
            <person name="TheiBen G."/>
            <person name="Hagemann M."/>
            <person name="Harholt J."/>
            <person name="Dunand C."/>
            <person name="Zachgo S."/>
            <person name="Langdale J."/>
            <person name="Maumus F."/>
            <person name="Straeten D.V.D."/>
            <person name="Gould S.B."/>
            <person name="Rensing S.A."/>
        </authorList>
    </citation>
    <scope>NUCLEOTIDE SEQUENCE [LARGE SCALE GENOMIC DNA]</scope>
    <source>
        <strain evidence="6 7">S276</strain>
    </source>
</reference>
<dbReference type="EMBL" id="BFEA01000211">
    <property type="protein sequence ID" value="GBG74810.1"/>
    <property type="molecule type" value="Genomic_DNA"/>
</dbReference>
<name>A0A388KXK8_CHABU</name>
<comment type="caution">
    <text evidence="6">The sequence shown here is derived from an EMBL/GenBank/DDBJ whole genome shotgun (WGS) entry which is preliminary data.</text>
</comment>
<feature type="compositionally biased region" description="Polar residues" evidence="4">
    <location>
        <begin position="1"/>
        <end position="11"/>
    </location>
</feature>
<dbReference type="SUPFAM" id="SSF54001">
    <property type="entry name" value="Cysteine proteinases"/>
    <property type="match status" value="1"/>
</dbReference>
<dbReference type="Gramene" id="GBG74810">
    <property type="protein sequence ID" value="GBG74810"/>
    <property type="gene ID" value="CBR_g19321"/>
</dbReference>
<dbReference type="GO" id="GO:0008234">
    <property type="term" value="F:cysteine-type peptidase activity"/>
    <property type="evidence" value="ECO:0007669"/>
    <property type="project" value="InterPro"/>
</dbReference>
<dbReference type="Pfam" id="PF02902">
    <property type="entry name" value="Peptidase_C48"/>
    <property type="match status" value="1"/>
</dbReference>
<dbReference type="InterPro" id="IPR003653">
    <property type="entry name" value="Peptidase_C48_C"/>
</dbReference>
<comment type="similarity">
    <text evidence="1">Belongs to the peptidase C48 family.</text>
</comment>
<evidence type="ECO:0000256" key="4">
    <source>
        <dbReference type="SAM" id="MobiDB-lite"/>
    </source>
</evidence>
<keyword evidence="3" id="KW-0378">Hydrolase</keyword>
<dbReference type="Proteomes" id="UP000265515">
    <property type="component" value="Unassembled WGS sequence"/>
</dbReference>